<dbReference type="AlphaFoldDB" id="A0A8H7ZG40"/>
<keyword evidence="2" id="KW-1185">Reference proteome</keyword>
<name>A0A8H7ZG40_9ASCO</name>
<dbReference type="EMBL" id="JAEOAQ010000004">
    <property type="protein sequence ID" value="KAG5418845.1"/>
    <property type="molecule type" value="Genomic_DNA"/>
</dbReference>
<dbReference type="RefSeq" id="XP_067547961.1">
    <property type="nucleotide sequence ID" value="XM_067692542.1"/>
</dbReference>
<sequence>MQHHQQQQQQQQHHPAVYIHLEDKLDDYMITKHQQQFINGGVAAAEKDDVVDVTDLQLDEDHHNLTNSSEVKSSVKLYSQLRQFYNEGNFSEIMFLLPQISQLNIIPPIFHLIIGCTMVHFGRLSSAFREVGVGICLAPNEVERKEFIKVLAFIYADLNDKDSAMGCLGEILDISRGSLLGTKEFDEMKVEICQLEKNILAKLEQAKLNKQPITGKIKSFDDQVLDLIALHKTFPKDSFTRKCQAIIGKINQADIVLQKWDKERAPLLKYNPLKLLVEAILVLGPSISYYGMLKLEPIMNQYFEYIENSARSNKPPKTRVVSAFFLGGLTPVSRNGSTISVNDPGSPATSSVNFTSTIQQMKIIKGFIAMLRHKYKEAYDLFHEAQDEESDYYNHVLLLKYICQSNEPHLHRRDLEVLGDKIIKLPFVSTFKFHTLAKIYQRLYLLQHLNSSRYRRKSILKSSETLSYRDLSMKYFLSAAAFAQDDDLYITQYYDNILNFLIGAHDFNDKGDEYINKVHMPTLAFFYQVRNNFCLRSDYNYLHIPNLVGDWQETKNNTKLKLKLEEILDPDTDEHSTVSPVQASASHKSSTKSFDMVGFWEREYLKFKGELPDIIKSYLHKK</sequence>
<evidence type="ECO:0000313" key="1">
    <source>
        <dbReference type="EMBL" id="KAG5418845.1"/>
    </source>
</evidence>
<dbReference type="OrthoDB" id="4065753at2759"/>
<organism evidence="1 2">
    <name type="scientific">Candida metapsilosis</name>
    <dbReference type="NCBI Taxonomy" id="273372"/>
    <lineage>
        <taxon>Eukaryota</taxon>
        <taxon>Fungi</taxon>
        <taxon>Dikarya</taxon>
        <taxon>Ascomycota</taxon>
        <taxon>Saccharomycotina</taxon>
        <taxon>Pichiomycetes</taxon>
        <taxon>Debaryomycetaceae</taxon>
        <taxon>Candida/Lodderomyces clade</taxon>
        <taxon>Candida</taxon>
    </lineage>
</organism>
<dbReference type="GeneID" id="93652192"/>
<dbReference type="Proteomes" id="UP000669133">
    <property type="component" value="Unassembled WGS sequence"/>
</dbReference>
<reference evidence="1 2" key="1">
    <citation type="submission" date="2020-12" db="EMBL/GenBank/DDBJ databases">
        <title>Effect of drift, selection, and recombination on the evolution of hybrid genomes in Candida yeast pathogens.</title>
        <authorList>
            <person name="Mixao V."/>
            <person name="Ksiezopolska E."/>
            <person name="Saus E."/>
            <person name="Boekhout T."/>
            <person name="Gacser A."/>
            <person name="Gabaldon T."/>
        </authorList>
    </citation>
    <scope>NUCLEOTIDE SEQUENCE [LARGE SCALE GENOMIC DNA]</scope>
    <source>
        <strain evidence="1 2">BP57</strain>
    </source>
</reference>
<protein>
    <submittedName>
        <fullName evidence="1">Uncharacterized protein</fullName>
    </submittedName>
</protein>
<evidence type="ECO:0000313" key="2">
    <source>
        <dbReference type="Proteomes" id="UP000669133"/>
    </source>
</evidence>
<comment type="caution">
    <text evidence="1">The sequence shown here is derived from an EMBL/GenBank/DDBJ whole genome shotgun (WGS) entry which is preliminary data.</text>
</comment>
<gene>
    <name evidence="1" type="ORF">I9W82_003563</name>
</gene>
<proteinExistence type="predicted"/>
<accession>A0A8H7ZG40</accession>